<keyword evidence="4" id="KW-1185">Reference proteome</keyword>
<dbReference type="AlphaFoldDB" id="L1KLY7"/>
<evidence type="ECO:0000256" key="1">
    <source>
        <dbReference type="SAM" id="MobiDB-lite"/>
    </source>
</evidence>
<organism evidence="3 4">
    <name type="scientific">Streptomyces ipomoeae 91-03</name>
    <dbReference type="NCBI Taxonomy" id="698759"/>
    <lineage>
        <taxon>Bacteria</taxon>
        <taxon>Bacillati</taxon>
        <taxon>Actinomycetota</taxon>
        <taxon>Actinomycetes</taxon>
        <taxon>Kitasatosporales</taxon>
        <taxon>Streptomycetaceae</taxon>
        <taxon>Streptomyces</taxon>
    </lineage>
</organism>
<dbReference type="Proteomes" id="UP000010411">
    <property type="component" value="Unassembled WGS sequence"/>
</dbReference>
<sequence length="159" mass="16975">MGTSGTETEEWIEMLRYTLMRLGIFVGCLVVVWGLVYAGVAPRGLGASNGMWMVLLSLLLSAPISFVALRKERDRASAKIAPHLDQRINRVKSNLAANRSQEDEADDAARGQRAEADKAEEKARAEGAASGDTVDAADERGDKAGEPAEVGRSTSGRAS</sequence>
<evidence type="ECO:0000256" key="2">
    <source>
        <dbReference type="SAM" id="Phobius"/>
    </source>
</evidence>
<protein>
    <recommendedName>
        <fullName evidence="5">DUF4229 domain-containing protein</fullName>
    </recommendedName>
</protein>
<gene>
    <name evidence="3" type="ORF">STRIP9103_05856</name>
</gene>
<dbReference type="EMBL" id="AEJC01000562">
    <property type="protein sequence ID" value="EKX61796.1"/>
    <property type="molecule type" value="Genomic_DNA"/>
</dbReference>
<evidence type="ECO:0000313" key="3">
    <source>
        <dbReference type="EMBL" id="EKX61796.1"/>
    </source>
</evidence>
<accession>L1KLY7</accession>
<dbReference type="Pfam" id="PF14012">
    <property type="entry name" value="DUF4229"/>
    <property type="match status" value="1"/>
</dbReference>
<feature type="region of interest" description="Disordered" evidence="1">
    <location>
        <begin position="92"/>
        <end position="159"/>
    </location>
</feature>
<feature type="transmembrane region" description="Helical" evidence="2">
    <location>
        <begin position="19"/>
        <end position="38"/>
    </location>
</feature>
<evidence type="ECO:0008006" key="5">
    <source>
        <dbReference type="Google" id="ProtNLM"/>
    </source>
</evidence>
<evidence type="ECO:0000313" key="4">
    <source>
        <dbReference type="Proteomes" id="UP000010411"/>
    </source>
</evidence>
<feature type="transmembrane region" description="Helical" evidence="2">
    <location>
        <begin position="50"/>
        <end position="69"/>
    </location>
</feature>
<feature type="compositionally biased region" description="Basic and acidic residues" evidence="1">
    <location>
        <begin position="137"/>
        <end position="146"/>
    </location>
</feature>
<keyword evidence="2" id="KW-0812">Transmembrane</keyword>
<feature type="compositionally biased region" description="Basic and acidic residues" evidence="1">
    <location>
        <begin position="107"/>
        <end position="125"/>
    </location>
</feature>
<dbReference type="InterPro" id="IPR025323">
    <property type="entry name" value="DUF4229"/>
</dbReference>
<keyword evidence="2" id="KW-1133">Transmembrane helix</keyword>
<reference evidence="3 4" key="1">
    <citation type="submission" date="2012-11" db="EMBL/GenBank/DDBJ databases">
        <authorList>
            <person name="Huguet-Tapia J.C."/>
            <person name="Durkin A.S."/>
            <person name="Pettis G.S."/>
            <person name="Badger J.H."/>
        </authorList>
    </citation>
    <scope>NUCLEOTIDE SEQUENCE [LARGE SCALE GENOMIC DNA]</scope>
    <source>
        <strain evidence="3 4">91-03</strain>
    </source>
</reference>
<comment type="caution">
    <text evidence="3">The sequence shown here is derived from an EMBL/GenBank/DDBJ whole genome shotgun (WGS) entry which is preliminary data.</text>
</comment>
<name>L1KLY7_9ACTN</name>
<proteinExistence type="predicted"/>
<keyword evidence="2" id="KW-0472">Membrane</keyword>
<dbReference type="PATRIC" id="fig|698759.3.peg.7497"/>